<dbReference type="EMBL" id="MNPL01027889">
    <property type="protein sequence ID" value="OQR67637.1"/>
    <property type="molecule type" value="Genomic_DNA"/>
</dbReference>
<comment type="caution">
    <text evidence="2">The sequence shown here is derived from an EMBL/GenBank/DDBJ whole genome shotgun (WGS) entry which is preliminary data.</text>
</comment>
<accession>A0A1V9X2C9</accession>
<name>A0A1V9X2C9_9ACAR</name>
<protein>
    <submittedName>
        <fullName evidence="2">Uncharacterized protein</fullName>
    </submittedName>
</protein>
<feature type="compositionally biased region" description="Polar residues" evidence="1">
    <location>
        <begin position="51"/>
        <end position="63"/>
    </location>
</feature>
<reference evidence="2 3" key="1">
    <citation type="journal article" date="2017" name="Gigascience">
        <title>Draft genome of the honey bee ectoparasitic mite, Tropilaelaps mercedesae, is shaped by the parasitic life history.</title>
        <authorList>
            <person name="Dong X."/>
            <person name="Armstrong S.D."/>
            <person name="Xia D."/>
            <person name="Makepeace B.L."/>
            <person name="Darby A.C."/>
            <person name="Kadowaki T."/>
        </authorList>
    </citation>
    <scope>NUCLEOTIDE SEQUENCE [LARGE SCALE GENOMIC DNA]</scope>
    <source>
        <strain evidence="2">Wuxi-XJTLU</strain>
    </source>
</reference>
<dbReference type="AlphaFoldDB" id="A0A1V9X2C9"/>
<proteinExistence type="predicted"/>
<feature type="region of interest" description="Disordered" evidence="1">
    <location>
        <begin position="50"/>
        <end position="112"/>
    </location>
</feature>
<evidence type="ECO:0000313" key="3">
    <source>
        <dbReference type="Proteomes" id="UP000192247"/>
    </source>
</evidence>
<dbReference type="Proteomes" id="UP000192247">
    <property type="component" value="Unassembled WGS sequence"/>
</dbReference>
<dbReference type="InParanoid" id="A0A1V9X2C9"/>
<sequence>MSIASFHVARSKIHPPYSNRETFRVSTPVRRSKRCTGRASFLSPKIKMVQRVSTQTRQRFKTTSGKLSVSSKNKKNKATTQLRRVARRRTTLRVDESETPSSNDFWMNFRRQ</sequence>
<keyword evidence="3" id="KW-1185">Reference proteome</keyword>
<evidence type="ECO:0000313" key="2">
    <source>
        <dbReference type="EMBL" id="OQR67637.1"/>
    </source>
</evidence>
<gene>
    <name evidence="2" type="ORF">BIW11_04727</name>
</gene>
<organism evidence="2 3">
    <name type="scientific">Tropilaelaps mercedesae</name>
    <dbReference type="NCBI Taxonomy" id="418985"/>
    <lineage>
        <taxon>Eukaryota</taxon>
        <taxon>Metazoa</taxon>
        <taxon>Ecdysozoa</taxon>
        <taxon>Arthropoda</taxon>
        <taxon>Chelicerata</taxon>
        <taxon>Arachnida</taxon>
        <taxon>Acari</taxon>
        <taxon>Parasitiformes</taxon>
        <taxon>Mesostigmata</taxon>
        <taxon>Gamasina</taxon>
        <taxon>Dermanyssoidea</taxon>
        <taxon>Laelapidae</taxon>
        <taxon>Tropilaelaps</taxon>
    </lineage>
</organism>
<evidence type="ECO:0000256" key="1">
    <source>
        <dbReference type="SAM" id="MobiDB-lite"/>
    </source>
</evidence>